<dbReference type="EMBL" id="PTQZ01000146">
    <property type="protein sequence ID" value="PQA40078.1"/>
    <property type="molecule type" value="Genomic_DNA"/>
</dbReference>
<evidence type="ECO:0000313" key="2">
    <source>
        <dbReference type="EMBL" id="PQA40078.1"/>
    </source>
</evidence>
<reference evidence="3" key="1">
    <citation type="submission" date="2018-02" db="EMBL/GenBank/DDBJ databases">
        <title>Genome sequencing of Solimonas sp. HR-BB.</title>
        <authorList>
            <person name="Lee Y."/>
            <person name="Jeon C.O."/>
        </authorList>
    </citation>
    <scope>NUCLEOTIDE SEQUENCE [LARGE SCALE GENOMIC DNA]</scope>
    <source>
        <strain evidence="3">HR-E</strain>
    </source>
</reference>
<comment type="caution">
    <text evidence="2">The sequence shown here is derived from an EMBL/GenBank/DDBJ whole genome shotgun (WGS) entry which is preliminary data.</text>
</comment>
<evidence type="ECO:0000256" key="1">
    <source>
        <dbReference type="SAM" id="MobiDB-lite"/>
    </source>
</evidence>
<protein>
    <recommendedName>
        <fullName evidence="4">DUF1853 domain-containing protein</fullName>
    </recommendedName>
</protein>
<gene>
    <name evidence="2" type="ORF">C5O18_06640</name>
</gene>
<evidence type="ECO:0000313" key="3">
    <source>
        <dbReference type="Proteomes" id="UP000243900"/>
    </source>
</evidence>
<dbReference type="AlphaFoldDB" id="A0A2P6ARW7"/>
<feature type="region of interest" description="Disordered" evidence="1">
    <location>
        <begin position="1"/>
        <end position="27"/>
    </location>
</feature>
<dbReference type="Proteomes" id="UP000243900">
    <property type="component" value="Unassembled WGS sequence"/>
</dbReference>
<accession>A0A2P6ARW7</accession>
<name>A0A2P6ARW7_9GAMM</name>
<dbReference type="InterPro" id="IPR015003">
    <property type="entry name" value="DUF1853"/>
</dbReference>
<keyword evidence="3" id="KW-1185">Reference proteome</keyword>
<feature type="non-terminal residue" evidence="2">
    <location>
        <position position="161"/>
    </location>
</feature>
<dbReference type="Pfam" id="PF08907">
    <property type="entry name" value="DUF1853"/>
    <property type="match status" value="1"/>
</dbReference>
<sequence>MRWRWRATGGERATRPAEPGPGAMTEQPWQHWRTPEVRDLCWAIASPPLLPETVAPAGVRWLTSGDSARHFTASADWLAALDRDPAPLLAHLAHEHDHRLGSHFESLLAFWLAWPDNPCHRLLARNVAIRRDGRTLGELDFLVEDRRHGGIEHWEVAVKFY</sequence>
<organism evidence="2 3">
    <name type="scientific">Amnimonas aquatica</name>
    <dbReference type="NCBI Taxonomy" id="2094561"/>
    <lineage>
        <taxon>Bacteria</taxon>
        <taxon>Pseudomonadati</taxon>
        <taxon>Pseudomonadota</taxon>
        <taxon>Gammaproteobacteria</taxon>
        <taxon>Moraxellales</taxon>
        <taxon>Moraxellaceae</taxon>
        <taxon>Amnimonas</taxon>
    </lineage>
</organism>
<evidence type="ECO:0008006" key="4">
    <source>
        <dbReference type="Google" id="ProtNLM"/>
    </source>
</evidence>
<proteinExistence type="predicted"/>